<dbReference type="EMBL" id="CAJNNW010005941">
    <property type="protein sequence ID" value="CAE8647879.1"/>
    <property type="molecule type" value="Genomic_DNA"/>
</dbReference>
<comment type="caution">
    <text evidence="2">The sequence shown here is derived from an EMBL/GenBank/DDBJ whole genome shotgun (WGS) entry which is preliminary data.</text>
</comment>
<evidence type="ECO:0000256" key="1">
    <source>
        <dbReference type="SAM" id="Phobius"/>
    </source>
</evidence>
<dbReference type="Proteomes" id="UP000626109">
    <property type="component" value="Unassembled WGS sequence"/>
</dbReference>
<keyword evidence="1" id="KW-1133">Transmembrane helix</keyword>
<evidence type="ECO:0000313" key="2">
    <source>
        <dbReference type="EMBL" id="CAE8647879.1"/>
    </source>
</evidence>
<proteinExistence type="predicted"/>
<name>A0A813ICZ8_POLGL</name>
<keyword evidence="1" id="KW-0812">Transmembrane</keyword>
<accession>A0A813ICZ8</accession>
<protein>
    <submittedName>
        <fullName evidence="2">Uncharacterized protein</fullName>
    </submittedName>
</protein>
<dbReference type="AlphaFoldDB" id="A0A813ICZ8"/>
<evidence type="ECO:0000313" key="3">
    <source>
        <dbReference type="Proteomes" id="UP000626109"/>
    </source>
</evidence>
<sequence length="123" mass="13277">MLAGVCRSPLYTRPGSRLKYPVTVDGLACMVTFSCTPLLLVFPFLQNLRLSAHTLRNFPTSPLQSLIGLKLSARHSENMSSTQTMTTTLTVELATIMTSLLAVAGNNANNNGNNNNGNNNHGR</sequence>
<reference evidence="2" key="1">
    <citation type="submission" date="2021-02" db="EMBL/GenBank/DDBJ databases">
        <authorList>
            <person name="Dougan E. K."/>
            <person name="Rhodes N."/>
            <person name="Thang M."/>
            <person name="Chan C."/>
        </authorList>
    </citation>
    <scope>NUCLEOTIDE SEQUENCE</scope>
</reference>
<gene>
    <name evidence="2" type="ORF">PGLA2088_LOCUS6064</name>
</gene>
<keyword evidence="1" id="KW-0472">Membrane</keyword>
<feature type="transmembrane region" description="Helical" evidence="1">
    <location>
        <begin position="20"/>
        <end position="45"/>
    </location>
</feature>
<organism evidence="2 3">
    <name type="scientific">Polarella glacialis</name>
    <name type="common">Dinoflagellate</name>
    <dbReference type="NCBI Taxonomy" id="89957"/>
    <lineage>
        <taxon>Eukaryota</taxon>
        <taxon>Sar</taxon>
        <taxon>Alveolata</taxon>
        <taxon>Dinophyceae</taxon>
        <taxon>Suessiales</taxon>
        <taxon>Suessiaceae</taxon>
        <taxon>Polarella</taxon>
    </lineage>
</organism>